<gene>
    <name evidence="3" type="ORF">PCOR1329_LOCUS19568</name>
</gene>
<dbReference type="InterPro" id="IPR011992">
    <property type="entry name" value="EF-hand-dom_pair"/>
</dbReference>
<evidence type="ECO:0000259" key="2">
    <source>
        <dbReference type="PROSITE" id="PS50222"/>
    </source>
</evidence>
<sequence>DGDESITAEEFKRGLQKPEVRDFISAMQVEISDAEKFFAMLDEDGSGEVDLVEFVTGMQRLRGEAKSVDIHMMLHENRKMLGIVSGLVDVIGEDHLKAGTASDCGSPRVVKQLSRGTCSPGASASGRVAAFGSLAEPVS</sequence>
<organism evidence="3 4">
    <name type="scientific">Prorocentrum cordatum</name>
    <dbReference type="NCBI Taxonomy" id="2364126"/>
    <lineage>
        <taxon>Eukaryota</taxon>
        <taxon>Sar</taxon>
        <taxon>Alveolata</taxon>
        <taxon>Dinophyceae</taxon>
        <taxon>Prorocentrales</taxon>
        <taxon>Prorocentraceae</taxon>
        <taxon>Prorocentrum</taxon>
    </lineage>
</organism>
<keyword evidence="1" id="KW-0106">Calcium</keyword>
<reference evidence="3" key="1">
    <citation type="submission" date="2023-10" db="EMBL/GenBank/DDBJ databases">
        <authorList>
            <person name="Chen Y."/>
            <person name="Shah S."/>
            <person name="Dougan E. K."/>
            <person name="Thang M."/>
            <person name="Chan C."/>
        </authorList>
    </citation>
    <scope>NUCLEOTIDE SEQUENCE [LARGE SCALE GENOMIC DNA]</scope>
</reference>
<dbReference type="EMBL" id="CAUYUJ010006258">
    <property type="protein sequence ID" value="CAK0816740.1"/>
    <property type="molecule type" value="Genomic_DNA"/>
</dbReference>
<dbReference type="Proteomes" id="UP001189429">
    <property type="component" value="Unassembled WGS sequence"/>
</dbReference>
<feature type="non-terminal residue" evidence="3">
    <location>
        <position position="1"/>
    </location>
</feature>
<dbReference type="SUPFAM" id="SSF47473">
    <property type="entry name" value="EF-hand"/>
    <property type="match status" value="1"/>
</dbReference>
<dbReference type="InterPro" id="IPR018247">
    <property type="entry name" value="EF_Hand_1_Ca_BS"/>
</dbReference>
<accession>A0ABN9RDM7</accession>
<dbReference type="SMART" id="SM00054">
    <property type="entry name" value="EFh"/>
    <property type="match status" value="1"/>
</dbReference>
<name>A0ABN9RDM7_9DINO</name>
<proteinExistence type="predicted"/>
<dbReference type="PROSITE" id="PS50222">
    <property type="entry name" value="EF_HAND_2"/>
    <property type="match status" value="1"/>
</dbReference>
<evidence type="ECO:0000313" key="3">
    <source>
        <dbReference type="EMBL" id="CAK0816740.1"/>
    </source>
</evidence>
<protein>
    <recommendedName>
        <fullName evidence="2">EF-hand domain-containing protein</fullName>
    </recommendedName>
</protein>
<evidence type="ECO:0000313" key="4">
    <source>
        <dbReference type="Proteomes" id="UP001189429"/>
    </source>
</evidence>
<dbReference type="InterPro" id="IPR002048">
    <property type="entry name" value="EF_hand_dom"/>
</dbReference>
<dbReference type="PROSITE" id="PS00018">
    <property type="entry name" value="EF_HAND_1"/>
    <property type="match status" value="1"/>
</dbReference>
<keyword evidence="4" id="KW-1185">Reference proteome</keyword>
<evidence type="ECO:0000256" key="1">
    <source>
        <dbReference type="ARBA" id="ARBA00022837"/>
    </source>
</evidence>
<comment type="caution">
    <text evidence="3">The sequence shown here is derived from an EMBL/GenBank/DDBJ whole genome shotgun (WGS) entry which is preliminary data.</text>
</comment>
<dbReference type="Gene3D" id="1.10.238.10">
    <property type="entry name" value="EF-hand"/>
    <property type="match status" value="1"/>
</dbReference>
<feature type="domain" description="EF-hand" evidence="2">
    <location>
        <begin position="29"/>
        <end position="64"/>
    </location>
</feature>
<dbReference type="CDD" id="cd00051">
    <property type="entry name" value="EFh"/>
    <property type="match status" value="1"/>
</dbReference>